<accession>A0A2P8GZM0</accession>
<protein>
    <submittedName>
        <fullName evidence="1">Uncharacterized protein</fullName>
    </submittedName>
</protein>
<name>A0A2P8GZM0_9MICO</name>
<gene>
    <name evidence="1" type="ORF">CLV49_3034</name>
</gene>
<reference evidence="1 2" key="1">
    <citation type="submission" date="2018-03" db="EMBL/GenBank/DDBJ databases">
        <title>Genomic Encyclopedia of Archaeal and Bacterial Type Strains, Phase II (KMG-II): from individual species to whole genera.</title>
        <authorList>
            <person name="Goeker M."/>
        </authorList>
    </citation>
    <scope>NUCLEOTIDE SEQUENCE [LARGE SCALE GENOMIC DNA]</scope>
    <source>
        <strain evidence="1 2">DSM 21548</strain>
    </source>
</reference>
<comment type="caution">
    <text evidence="1">The sequence shown here is derived from an EMBL/GenBank/DDBJ whole genome shotgun (WGS) entry which is preliminary data.</text>
</comment>
<evidence type="ECO:0000313" key="2">
    <source>
        <dbReference type="Proteomes" id="UP000241203"/>
    </source>
</evidence>
<dbReference type="Proteomes" id="UP000241203">
    <property type="component" value="Unassembled WGS sequence"/>
</dbReference>
<dbReference type="EMBL" id="PYAU01000001">
    <property type="protein sequence ID" value="PSL39399.1"/>
    <property type="molecule type" value="Genomic_DNA"/>
</dbReference>
<sequence length="195" mass="21639">MVMIEHVFEPLATCVAPSGSGVSCGLPSIGAPVPLCAGHVDAVSEWIETETGRTDLLPAPCRVCGSRLGARYPSGWVCAVCEWRVGEVLDGELPPPRIDVVYYIRFDGRIKIGTTANPRQRLQRLWHDDVLAFERGDRLVERRRHEQFAALRQGRSEWFSPAPPLDRHIAGIAAGVDDPWARYTRWVSEALALRG</sequence>
<proteinExistence type="predicted"/>
<organism evidence="1 2">
    <name type="scientific">Labedella gwakjiensis</name>
    <dbReference type="NCBI Taxonomy" id="390269"/>
    <lineage>
        <taxon>Bacteria</taxon>
        <taxon>Bacillati</taxon>
        <taxon>Actinomycetota</taxon>
        <taxon>Actinomycetes</taxon>
        <taxon>Micrococcales</taxon>
        <taxon>Microbacteriaceae</taxon>
        <taxon>Labedella</taxon>
    </lineage>
</organism>
<dbReference type="AlphaFoldDB" id="A0A2P8GZM0"/>
<evidence type="ECO:0000313" key="1">
    <source>
        <dbReference type="EMBL" id="PSL39399.1"/>
    </source>
</evidence>